<protein>
    <submittedName>
        <fullName evidence="8">APC family permease</fullName>
    </submittedName>
</protein>
<evidence type="ECO:0000256" key="3">
    <source>
        <dbReference type="ARBA" id="ARBA00022692"/>
    </source>
</evidence>
<evidence type="ECO:0000259" key="7">
    <source>
        <dbReference type="Pfam" id="PF13906"/>
    </source>
</evidence>
<organism evidence="8 9">
    <name type="scientific">Pedobacter alpinus</name>
    <dbReference type="NCBI Taxonomy" id="1590643"/>
    <lineage>
        <taxon>Bacteria</taxon>
        <taxon>Pseudomonadati</taxon>
        <taxon>Bacteroidota</taxon>
        <taxon>Sphingobacteriia</taxon>
        <taxon>Sphingobacteriales</taxon>
        <taxon>Sphingobacteriaceae</taxon>
        <taxon>Pedobacter</taxon>
    </lineage>
</organism>
<comment type="subcellular location">
    <subcellularLocation>
        <location evidence="1">Membrane</location>
        <topology evidence="1">Multi-pass membrane protein</topology>
    </subcellularLocation>
</comment>
<dbReference type="InterPro" id="IPR029485">
    <property type="entry name" value="CAT_C"/>
</dbReference>
<feature type="transmembrane region" description="Helical" evidence="6">
    <location>
        <begin position="230"/>
        <end position="248"/>
    </location>
</feature>
<feature type="transmembrane region" description="Helical" evidence="6">
    <location>
        <begin position="542"/>
        <end position="558"/>
    </location>
</feature>
<evidence type="ECO:0000256" key="4">
    <source>
        <dbReference type="ARBA" id="ARBA00022989"/>
    </source>
</evidence>
<dbReference type="Pfam" id="PF13906">
    <property type="entry name" value="AA_permease_C"/>
    <property type="match status" value="1"/>
</dbReference>
<dbReference type="Proteomes" id="UP001597546">
    <property type="component" value="Unassembled WGS sequence"/>
</dbReference>
<dbReference type="PANTHER" id="PTHR43243">
    <property type="entry name" value="INNER MEMBRANE TRANSPORTER YGJI-RELATED"/>
    <property type="match status" value="1"/>
</dbReference>
<feature type="transmembrane region" description="Helical" evidence="6">
    <location>
        <begin position="260"/>
        <end position="278"/>
    </location>
</feature>
<feature type="transmembrane region" description="Helical" evidence="6">
    <location>
        <begin position="198"/>
        <end position="218"/>
    </location>
</feature>
<feature type="transmembrane region" description="Helical" evidence="6">
    <location>
        <begin position="420"/>
        <end position="439"/>
    </location>
</feature>
<keyword evidence="4 6" id="KW-1133">Transmembrane helix</keyword>
<feature type="transmembrane region" description="Helical" evidence="6">
    <location>
        <begin position="396"/>
        <end position="414"/>
    </location>
</feature>
<reference evidence="9" key="1">
    <citation type="journal article" date="2019" name="Int. J. Syst. Evol. Microbiol.">
        <title>The Global Catalogue of Microorganisms (GCM) 10K type strain sequencing project: providing services to taxonomists for standard genome sequencing and annotation.</title>
        <authorList>
            <consortium name="The Broad Institute Genomics Platform"/>
            <consortium name="The Broad Institute Genome Sequencing Center for Infectious Disease"/>
            <person name="Wu L."/>
            <person name="Ma J."/>
        </authorList>
    </citation>
    <scope>NUCLEOTIDE SEQUENCE [LARGE SCALE GENOMIC DNA]</scope>
    <source>
        <strain evidence="9">KCTC 42456</strain>
    </source>
</reference>
<feature type="transmembrane region" description="Helical" evidence="6">
    <location>
        <begin position="67"/>
        <end position="86"/>
    </location>
</feature>
<evidence type="ECO:0000256" key="1">
    <source>
        <dbReference type="ARBA" id="ARBA00004141"/>
    </source>
</evidence>
<evidence type="ECO:0000256" key="6">
    <source>
        <dbReference type="SAM" id="Phobius"/>
    </source>
</evidence>
<proteinExistence type="predicted"/>
<evidence type="ECO:0000256" key="5">
    <source>
        <dbReference type="ARBA" id="ARBA00023136"/>
    </source>
</evidence>
<feature type="transmembrane region" description="Helical" evidence="6">
    <location>
        <begin position="519"/>
        <end position="536"/>
    </location>
</feature>
<feature type="transmembrane region" description="Helical" evidence="6">
    <location>
        <begin position="459"/>
        <end position="475"/>
    </location>
</feature>
<feature type="transmembrane region" description="Helical" evidence="6">
    <location>
        <begin position="495"/>
        <end position="512"/>
    </location>
</feature>
<name>A0ABW5TTK4_9SPHI</name>
<dbReference type="Pfam" id="PF13520">
    <property type="entry name" value="AA_permease_2"/>
    <property type="match status" value="1"/>
</dbReference>
<sequence length="566" mass="62074">MQKSIFRKKSINKILQDSKDGYGDGEHASLNKVLTVKDLTFMGIAAVVGAGIFSTIGEASFNGGPGVSILFILTAITCGFSALCYAEFASRIPVSGSAYTYAYASFGELIAWIIGWDLLMEYAIGNIAVAISWSGYFVNLLKGFSIEIPAYLTLDYFSAFKASEEVLANGGSLEGLSESVKNAASAWATAPTIGGLRLIADFPALIIVFLITALVYIGIKETKRATNAMVILKIVVVLAVIVIGFFYVTPANWHPFLPNGFSGMMKGVSGVFFAYIGFDAISTTAEECENPQRDLPRGMIYSLVICTVLYILVALVLTGMVNYSELQVADPLAFVFERVGLNNISYVISISAVIATASVLLIFQMGQPRIWMSMSRDGLLPKAFSRIHPKFKTPSFATIVTGFVVAIPALFMNLTEVTDLTSIGTLFAFVLVCSGVLLLPPDEKINDGKKRFRMPYINGKFIVPILLIIGLVFFYKDLINVLDFSLGWDIIKERLPLYLFLILAFYISVLSFKKNLSLIPVLGLLSCSYLMTELGYTNWLRFLLWLALGLVIYFGYSYKNSKLNKA</sequence>
<dbReference type="PIRSF" id="PIRSF006060">
    <property type="entry name" value="AA_transporter"/>
    <property type="match status" value="1"/>
</dbReference>
<feature type="transmembrane region" description="Helical" evidence="6">
    <location>
        <begin position="299"/>
        <end position="323"/>
    </location>
</feature>
<feature type="transmembrane region" description="Helical" evidence="6">
    <location>
        <begin position="343"/>
        <end position="363"/>
    </location>
</feature>
<dbReference type="PANTHER" id="PTHR43243:SF4">
    <property type="entry name" value="CATIONIC AMINO ACID TRANSPORTER 4"/>
    <property type="match status" value="1"/>
</dbReference>
<evidence type="ECO:0000256" key="2">
    <source>
        <dbReference type="ARBA" id="ARBA00022448"/>
    </source>
</evidence>
<keyword evidence="9" id="KW-1185">Reference proteome</keyword>
<evidence type="ECO:0000313" key="9">
    <source>
        <dbReference type="Proteomes" id="UP001597546"/>
    </source>
</evidence>
<gene>
    <name evidence="8" type="ORF">ACFSSE_10455</name>
</gene>
<dbReference type="InterPro" id="IPR002293">
    <property type="entry name" value="AA/rel_permease1"/>
</dbReference>
<accession>A0ABW5TTK4</accession>
<evidence type="ECO:0000313" key="8">
    <source>
        <dbReference type="EMBL" id="MFD2732122.1"/>
    </source>
</evidence>
<dbReference type="Gene3D" id="1.20.1740.10">
    <property type="entry name" value="Amino acid/polyamine transporter I"/>
    <property type="match status" value="1"/>
</dbReference>
<keyword evidence="5 6" id="KW-0472">Membrane</keyword>
<feature type="transmembrane region" description="Helical" evidence="6">
    <location>
        <begin position="39"/>
        <end position="61"/>
    </location>
</feature>
<keyword evidence="2" id="KW-0813">Transport</keyword>
<keyword evidence="3 6" id="KW-0812">Transmembrane</keyword>
<dbReference type="EMBL" id="JBHULV010000029">
    <property type="protein sequence ID" value="MFD2732122.1"/>
    <property type="molecule type" value="Genomic_DNA"/>
</dbReference>
<comment type="caution">
    <text evidence="8">The sequence shown here is derived from an EMBL/GenBank/DDBJ whole genome shotgun (WGS) entry which is preliminary data.</text>
</comment>
<dbReference type="RefSeq" id="WP_379041476.1">
    <property type="nucleotide sequence ID" value="NZ_JBHSKW010000014.1"/>
</dbReference>
<feature type="domain" description="Cationic amino acid transporter C-terminal" evidence="7">
    <location>
        <begin position="518"/>
        <end position="561"/>
    </location>
</feature>